<dbReference type="AlphaFoldDB" id="A0A821J5M0"/>
<organism evidence="1 2">
    <name type="scientific">Rotaria socialis</name>
    <dbReference type="NCBI Taxonomy" id="392032"/>
    <lineage>
        <taxon>Eukaryota</taxon>
        <taxon>Metazoa</taxon>
        <taxon>Spiralia</taxon>
        <taxon>Gnathifera</taxon>
        <taxon>Rotifera</taxon>
        <taxon>Eurotatoria</taxon>
        <taxon>Bdelloidea</taxon>
        <taxon>Philodinida</taxon>
        <taxon>Philodinidae</taxon>
        <taxon>Rotaria</taxon>
    </lineage>
</organism>
<dbReference type="Proteomes" id="UP000663862">
    <property type="component" value="Unassembled WGS sequence"/>
</dbReference>
<proteinExistence type="predicted"/>
<name>A0A821J5M0_9BILA</name>
<evidence type="ECO:0000313" key="1">
    <source>
        <dbReference type="EMBL" id="CAF4715136.1"/>
    </source>
</evidence>
<feature type="non-terminal residue" evidence="1">
    <location>
        <position position="79"/>
    </location>
</feature>
<comment type="caution">
    <text evidence="1">The sequence shown here is derived from an EMBL/GenBank/DDBJ whole genome shotgun (WGS) entry which is preliminary data.</text>
</comment>
<sequence length="79" mass="9053">MIPRVFDIAREPQQVLSAIDGYQNGPLLPLEIAIKPLIQFFEEGTLERNVWIVKESCQNPSDNLTVNESASIMLYTFNW</sequence>
<protein>
    <submittedName>
        <fullName evidence="1">Uncharacterized protein</fullName>
    </submittedName>
</protein>
<dbReference type="EMBL" id="CAJOBQ010012792">
    <property type="protein sequence ID" value="CAF4715136.1"/>
    <property type="molecule type" value="Genomic_DNA"/>
</dbReference>
<reference evidence="1" key="1">
    <citation type="submission" date="2021-02" db="EMBL/GenBank/DDBJ databases">
        <authorList>
            <person name="Nowell W R."/>
        </authorList>
    </citation>
    <scope>NUCLEOTIDE SEQUENCE</scope>
</reference>
<gene>
    <name evidence="1" type="ORF">TSG867_LOCUS33879</name>
</gene>
<accession>A0A821J5M0</accession>
<evidence type="ECO:0000313" key="2">
    <source>
        <dbReference type="Proteomes" id="UP000663862"/>
    </source>
</evidence>